<dbReference type="Gene3D" id="3.40.630.30">
    <property type="match status" value="1"/>
</dbReference>
<evidence type="ECO:0000313" key="3">
    <source>
        <dbReference type="Proteomes" id="UP001338309"/>
    </source>
</evidence>
<dbReference type="Proteomes" id="UP001338309">
    <property type="component" value="Unassembled WGS sequence"/>
</dbReference>
<organism evidence="2 3">
    <name type="scientific">Algoriphagus confluentis</name>
    <dbReference type="NCBI Taxonomy" id="1697556"/>
    <lineage>
        <taxon>Bacteria</taxon>
        <taxon>Pseudomonadati</taxon>
        <taxon>Bacteroidota</taxon>
        <taxon>Cytophagia</taxon>
        <taxon>Cytophagales</taxon>
        <taxon>Cyclobacteriaceae</taxon>
        <taxon>Algoriphagus</taxon>
    </lineage>
</organism>
<dbReference type="InterPro" id="IPR000182">
    <property type="entry name" value="GNAT_dom"/>
</dbReference>
<gene>
    <name evidence="2" type="ORF">Aconfl_22430</name>
</gene>
<dbReference type="SUPFAM" id="SSF55729">
    <property type="entry name" value="Acyl-CoA N-acyltransferases (Nat)"/>
    <property type="match status" value="1"/>
</dbReference>
<dbReference type="Pfam" id="PF13527">
    <property type="entry name" value="Acetyltransf_9"/>
    <property type="match status" value="1"/>
</dbReference>
<proteinExistence type="predicted"/>
<dbReference type="EMBL" id="BTPD01000006">
    <property type="protein sequence ID" value="GMQ29600.1"/>
    <property type="molecule type" value="Genomic_DNA"/>
</dbReference>
<keyword evidence="3" id="KW-1185">Reference proteome</keyword>
<reference evidence="2 3" key="1">
    <citation type="submission" date="2023-08" db="EMBL/GenBank/DDBJ databases">
        <title>Draft genome sequence of Algoriphagus confluentis.</title>
        <authorList>
            <person name="Takatani N."/>
            <person name="Hosokawa M."/>
            <person name="Sawabe T."/>
        </authorList>
    </citation>
    <scope>NUCLEOTIDE SEQUENCE [LARGE SCALE GENOMIC DNA]</scope>
    <source>
        <strain evidence="2 3">NBRC 111222</strain>
    </source>
</reference>
<name>A0ABQ6PNR1_9BACT</name>
<evidence type="ECO:0000259" key="1">
    <source>
        <dbReference type="PROSITE" id="PS51186"/>
    </source>
</evidence>
<evidence type="ECO:0000313" key="2">
    <source>
        <dbReference type="EMBL" id="GMQ29600.1"/>
    </source>
</evidence>
<dbReference type="CDD" id="cd04301">
    <property type="entry name" value="NAT_SF"/>
    <property type="match status" value="1"/>
</dbReference>
<feature type="domain" description="N-acetyltransferase" evidence="1">
    <location>
        <begin position="1"/>
        <end position="155"/>
    </location>
</feature>
<sequence length="310" mass="35769">MQIRKGTQEDLPQIIDLLRVSLGESFIPKSLQLWTWKHVENPFGKSPILLAENENQLIGIRAFLRWEFVWKGKTLQACRAVDTAVHPEFQGKGIFTQLTRQLIEQMKKEGIDLIFNTPNSKSTPGYLKMGWEKWNRLPVEMGFCFDSFLSVKKQALPSDWTSVELLVRQFESQKESGQAIKTHARKGYIFWRYRDCPIFQYQVVSDEKNYLLIYRIKENAWGKEFRICDFFISEDSSAAVLVNAKQALKSAIIHSGAKWISQSGLLKNNLNLRLSATLPIGPWVTLREMKAEIQPASLPWAWSLGDLELF</sequence>
<accession>A0ABQ6PNR1</accession>
<dbReference type="InterPro" id="IPR016181">
    <property type="entry name" value="Acyl_CoA_acyltransferase"/>
</dbReference>
<dbReference type="RefSeq" id="WP_338224318.1">
    <property type="nucleotide sequence ID" value="NZ_BTPD01000006.1"/>
</dbReference>
<comment type="caution">
    <text evidence="2">The sequence shown here is derived from an EMBL/GenBank/DDBJ whole genome shotgun (WGS) entry which is preliminary data.</text>
</comment>
<dbReference type="PROSITE" id="PS51186">
    <property type="entry name" value="GNAT"/>
    <property type="match status" value="1"/>
</dbReference>
<protein>
    <recommendedName>
        <fullName evidence="1">N-acetyltransferase domain-containing protein</fullName>
    </recommendedName>
</protein>